<dbReference type="OrthoDB" id="9802090at2"/>
<feature type="binding site" evidence="9">
    <location>
        <begin position="191"/>
        <end position="194"/>
    </location>
    <ligand>
        <name>substrate</name>
    </ligand>
</feature>
<evidence type="ECO:0000256" key="9">
    <source>
        <dbReference type="HAMAP-Rule" id="MF_01057"/>
    </source>
</evidence>
<feature type="binding site" evidence="9">
    <location>
        <position position="122"/>
    </location>
    <ligand>
        <name>substrate</name>
    </ligand>
</feature>
<feature type="binding site" evidence="9">
    <location>
        <position position="118"/>
    </location>
    <ligand>
        <name>S-adenosyl-L-methionine</name>
        <dbReference type="ChEBI" id="CHEBI:59789"/>
    </ligand>
</feature>
<evidence type="ECO:0000256" key="6">
    <source>
        <dbReference type="ARBA" id="ARBA00022694"/>
    </source>
</evidence>
<sequence length="217" mass="25470">MRARNKPWADDFLKENNHIVELTPFDHKDKWKTVFNDNNPIHLEIGTGKGQFITGMAKQHKDVNFIGIEIAKSIIVSAVQKVSDSEQGNIRLINEDAKDLREFFGENEVEKIYLNFSDPWPKSRHEKRRLSYNTFLEQYRDILTENGEIILKTDNKSLFEYSLVSFSKFGMELDEVLLNLHEENDPLNVMTEYEEKFSEKGQAIYRCKASFKKQKKD</sequence>
<proteinExistence type="inferred from homology"/>
<evidence type="ECO:0000256" key="1">
    <source>
        <dbReference type="ARBA" id="ARBA00000142"/>
    </source>
</evidence>
<evidence type="ECO:0000313" key="10">
    <source>
        <dbReference type="EMBL" id="MRH42811.1"/>
    </source>
</evidence>
<dbReference type="EC" id="2.1.1.33" evidence="9"/>
<feature type="region of interest" description="Interaction with RNA" evidence="9">
    <location>
        <begin position="124"/>
        <end position="129"/>
    </location>
</feature>
<comment type="caution">
    <text evidence="10">The sequence shown here is derived from an EMBL/GenBank/DDBJ whole genome shotgun (WGS) entry which is preliminary data.</text>
</comment>
<comment type="pathway">
    <text evidence="7 9">tRNA modification; N(7)-methylguanine-tRNA biosynthesis.</text>
</comment>
<dbReference type="HAMAP" id="MF_01057">
    <property type="entry name" value="tRNA_methyltr_TrmB"/>
    <property type="match status" value="1"/>
</dbReference>
<reference evidence="10" key="1">
    <citation type="submission" date="2019-11" db="EMBL/GenBank/DDBJ databases">
        <authorList>
            <person name="Li J."/>
        </authorList>
    </citation>
    <scope>NUCLEOTIDE SEQUENCE</scope>
    <source>
        <strain evidence="10">B6B</strain>
    </source>
</reference>
<dbReference type="PANTHER" id="PTHR23417">
    <property type="entry name" value="3-DEOXY-D-MANNO-OCTULOSONIC-ACID TRANSFERASE/TRNA GUANINE-N 7 - -METHYLTRANSFERASE"/>
    <property type="match status" value="1"/>
</dbReference>
<feature type="binding site" evidence="9">
    <location>
        <position position="96"/>
    </location>
    <ligand>
        <name>S-adenosyl-L-methionine</name>
        <dbReference type="ChEBI" id="CHEBI:59789"/>
    </ligand>
</feature>
<dbReference type="Pfam" id="PF02390">
    <property type="entry name" value="Methyltransf_4"/>
    <property type="match status" value="1"/>
</dbReference>
<dbReference type="FunFam" id="3.40.50.150:FF:000035">
    <property type="entry name" value="tRNA (guanine-N(7)-)-methyltransferase"/>
    <property type="match status" value="1"/>
</dbReference>
<dbReference type="SUPFAM" id="SSF53335">
    <property type="entry name" value="S-adenosyl-L-methionine-dependent methyltransferases"/>
    <property type="match status" value="1"/>
</dbReference>
<evidence type="ECO:0000256" key="2">
    <source>
        <dbReference type="ARBA" id="ARBA00003015"/>
    </source>
</evidence>
<dbReference type="InterPro" id="IPR029063">
    <property type="entry name" value="SAM-dependent_MTases_sf"/>
</dbReference>
<dbReference type="Proteomes" id="UP000799092">
    <property type="component" value="Unassembled WGS sequence"/>
</dbReference>
<keyword evidence="6 9" id="KW-0819">tRNA processing</keyword>
<name>A0A6A8DGB0_9BACI</name>
<evidence type="ECO:0000256" key="8">
    <source>
        <dbReference type="ARBA" id="ARBA00060767"/>
    </source>
</evidence>
<feature type="binding site" evidence="9">
    <location>
        <position position="154"/>
    </location>
    <ligand>
        <name>substrate</name>
    </ligand>
</feature>
<keyword evidence="11" id="KW-1185">Reference proteome</keyword>
<dbReference type="InterPro" id="IPR055361">
    <property type="entry name" value="tRNA_methyltr_TrmB_bact"/>
</dbReference>
<dbReference type="RefSeq" id="WP_153736458.1">
    <property type="nucleotide sequence ID" value="NZ_WJNG01000007.1"/>
</dbReference>
<dbReference type="AlphaFoldDB" id="A0A6A8DGB0"/>
<feature type="binding site" evidence="9">
    <location>
        <position position="69"/>
    </location>
    <ligand>
        <name>S-adenosyl-L-methionine</name>
        <dbReference type="ChEBI" id="CHEBI:59789"/>
    </ligand>
</feature>
<dbReference type="PROSITE" id="PS51625">
    <property type="entry name" value="SAM_MT_TRMB"/>
    <property type="match status" value="1"/>
</dbReference>
<feature type="binding site" evidence="9">
    <location>
        <position position="44"/>
    </location>
    <ligand>
        <name>S-adenosyl-L-methionine</name>
        <dbReference type="ChEBI" id="CHEBI:59789"/>
    </ligand>
</feature>
<comment type="similarity">
    <text evidence="8 9">Belongs to the class I-like SAM-binding methyltransferase superfamily. TrmB family.</text>
</comment>
<comment type="function">
    <text evidence="2 9">Catalyzes the formation of N(7)-methylguanine at position 46 (m7G46) in tRNA.</text>
</comment>
<keyword evidence="5 9" id="KW-0949">S-adenosyl-L-methionine</keyword>
<keyword evidence="3 9" id="KW-0489">Methyltransferase</keyword>
<dbReference type="GO" id="GO:0043527">
    <property type="term" value="C:tRNA methyltransferase complex"/>
    <property type="evidence" value="ECO:0007669"/>
    <property type="project" value="TreeGrafter"/>
</dbReference>
<dbReference type="UniPathway" id="UPA00989"/>
<protein>
    <recommendedName>
        <fullName evidence="9">tRNA (guanine-N(7)-)-methyltransferase</fullName>
        <ecNumber evidence="9">2.1.1.33</ecNumber>
    </recommendedName>
    <alternativeName>
        <fullName evidence="9">tRNA (guanine(46)-N(7))-methyltransferase</fullName>
    </alternativeName>
    <alternativeName>
        <fullName evidence="9">tRNA(m7G46)-methyltransferase</fullName>
    </alternativeName>
</protein>
<comment type="catalytic activity">
    <reaction evidence="1 9">
        <text>guanosine(46) in tRNA + S-adenosyl-L-methionine = N(7)-methylguanosine(46) in tRNA + S-adenosyl-L-homocysteine</text>
        <dbReference type="Rhea" id="RHEA:42708"/>
        <dbReference type="Rhea" id="RHEA-COMP:10188"/>
        <dbReference type="Rhea" id="RHEA-COMP:10189"/>
        <dbReference type="ChEBI" id="CHEBI:57856"/>
        <dbReference type="ChEBI" id="CHEBI:59789"/>
        <dbReference type="ChEBI" id="CHEBI:74269"/>
        <dbReference type="ChEBI" id="CHEBI:74480"/>
        <dbReference type="EC" id="2.1.1.33"/>
    </reaction>
</comment>
<dbReference type="NCBIfam" id="TIGR00091">
    <property type="entry name" value="tRNA (guanosine(46)-N7)-methyltransferase TrmB"/>
    <property type="match status" value="1"/>
</dbReference>
<dbReference type="CDD" id="cd02440">
    <property type="entry name" value="AdoMet_MTases"/>
    <property type="match status" value="1"/>
</dbReference>
<evidence type="ECO:0000256" key="3">
    <source>
        <dbReference type="ARBA" id="ARBA00022603"/>
    </source>
</evidence>
<keyword evidence="4 9" id="KW-0808">Transferase</keyword>
<dbReference type="GO" id="GO:0008176">
    <property type="term" value="F:tRNA (guanine(46)-N7)-methyltransferase activity"/>
    <property type="evidence" value="ECO:0007669"/>
    <property type="project" value="UniProtKB-UniRule"/>
</dbReference>
<dbReference type="InterPro" id="IPR003358">
    <property type="entry name" value="tRNA_(Gua-N-7)_MeTrfase_Trmb"/>
</dbReference>
<organism evidence="10 11">
    <name type="scientific">Aquibacillus halophilus</name>
    <dbReference type="NCBI Taxonomy" id="930132"/>
    <lineage>
        <taxon>Bacteria</taxon>
        <taxon>Bacillati</taxon>
        <taxon>Bacillota</taxon>
        <taxon>Bacilli</taxon>
        <taxon>Bacillales</taxon>
        <taxon>Bacillaceae</taxon>
        <taxon>Aquibacillus</taxon>
    </lineage>
</organism>
<evidence type="ECO:0000256" key="7">
    <source>
        <dbReference type="ARBA" id="ARBA00060552"/>
    </source>
</evidence>
<accession>A0A6A8DGB0</accession>
<evidence type="ECO:0000313" key="11">
    <source>
        <dbReference type="Proteomes" id="UP000799092"/>
    </source>
</evidence>
<gene>
    <name evidence="9 10" type="primary">trmB</name>
    <name evidence="10" type="ORF">GH741_08950</name>
</gene>
<evidence type="ECO:0000256" key="4">
    <source>
        <dbReference type="ARBA" id="ARBA00022679"/>
    </source>
</evidence>
<dbReference type="PANTHER" id="PTHR23417:SF14">
    <property type="entry name" value="PENTACOTRIPEPTIDE-REPEAT REGION OF PRORP DOMAIN-CONTAINING PROTEIN"/>
    <property type="match status" value="1"/>
</dbReference>
<evidence type="ECO:0000256" key="5">
    <source>
        <dbReference type="ARBA" id="ARBA00022691"/>
    </source>
</evidence>
<dbReference type="EMBL" id="WJNG01000007">
    <property type="protein sequence ID" value="MRH42811.1"/>
    <property type="molecule type" value="Genomic_DNA"/>
</dbReference>
<dbReference type="Gene3D" id="3.40.50.150">
    <property type="entry name" value="Vaccinia Virus protein VP39"/>
    <property type="match status" value="1"/>
</dbReference>
<dbReference type="NCBIfam" id="NF001080">
    <property type="entry name" value="PRK00121.2-2"/>
    <property type="match status" value="1"/>
</dbReference>